<gene>
    <name evidence="5" type="ORF">BofuT4_P020210.1</name>
</gene>
<dbReference type="InterPro" id="IPR001138">
    <property type="entry name" value="Zn2Cys6_DnaBD"/>
</dbReference>
<evidence type="ECO:0000256" key="1">
    <source>
        <dbReference type="ARBA" id="ARBA00023242"/>
    </source>
</evidence>
<dbReference type="GO" id="GO:0008270">
    <property type="term" value="F:zinc ion binding"/>
    <property type="evidence" value="ECO:0007669"/>
    <property type="project" value="InterPro"/>
</dbReference>
<feature type="region of interest" description="Disordered" evidence="3">
    <location>
        <begin position="45"/>
        <end position="77"/>
    </location>
</feature>
<dbReference type="Pfam" id="PF00172">
    <property type="entry name" value="Zn_clus"/>
    <property type="match status" value="1"/>
</dbReference>
<dbReference type="PROSITE" id="PS00463">
    <property type="entry name" value="ZN2_CY6_FUNGAL_1"/>
    <property type="match status" value="1"/>
</dbReference>
<accession>G2YJ28</accession>
<dbReference type="CDD" id="cd00067">
    <property type="entry name" value="GAL4"/>
    <property type="match status" value="1"/>
</dbReference>
<evidence type="ECO:0000256" key="2">
    <source>
        <dbReference type="SAM" id="Coils"/>
    </source>
</evidence>
<dbReference type="HOGENOM" id="CLU_776105_0_0_1"/>
<dbReference type="OrthoDB" id="10335066at2759"/>
<dbReference type="GO" id="GO:0000981">
    <property type="term" value="F:DNA-binding transcription factor activity, RNA polymerase II-specific"/>
    <property type="evidence" value="ECO:0007669"/>
    <property type="project" value="InterPro"/>
</dbReference>
<evidence type="ECO:0000256" key="3">
    <source>
        <dbReference type="SAM" id="MobiDB-lite"/>
    </source>
</evidence>
<evidence type="ECO:0000259" key="4">
    <source>
        <dbReference type="PROSITE" id="PS50048"/>
    </source>
</evidence>
<dbReference type="AlphaFoldDB" id="G2YJ28"/>
<dbReference type="EMBL" id="FQ790337">
    <property type="protein sequence ID" value="CCD51715.1"/>
    <property type="molecule type" value="Genomic_DNA"/>
</dbReference>
<dbReference type="SUPFAM" id="SSF57701">
    <property type="entry name" value="Zn2/Cys6 DNA-binding domain"/>
    <property type="match status" value="1"/>
</dbReference>
<keyword evidence="2" id="KW-0175">Coiled coil</keyword>
<dbReference type="InParanoid" id="G2YJ28"/>
<sequence>MNYRRETIREACDNCHVKKLRCERVSGLIVCRKCLQGEISCNFSPRSSAGHRRRRKNVSRQDESQMVPGKDSRLTSTLSPEDTALEIGSPGDQQRVAAQRFDGGLETRSNEWNFGSSDCGVYSVESFETDSWNEIRLNANETSEDSSIIPATGFQSSAVRSSDSWLMPTQKDVKERGFDISLKDMGENSYIPPLDPILIPSDQNLVPSYSLSELLQEISRLNIAIEKQRRQLAEMSTDQVTRQNRSISNTTIDRNSGRSFLKAQELLIFPIDEVLKISYRLIRIIQDITSLISIQEKDGLISTEPSATLDDAAVLLILACYLNLLRVFDKFFSDTSTSSGISSPKFTLPSTKVGEFVVPRTLASRSERLLIYETAQATYSLLSSTIEVVRNTLKAQKSGEGMRLGNTMLELLRFEEKALIEHMTETIQDSLLDARGVKN</sequence>
<dbReference type="Gene3D" id="4.10.240.10">
    <property type="entry name" value="Zn(2)-C6 fungal-type DNA-binding domain"/>
    <property type="match status" value="1"/>
</dbReference>
<feature type="coiled-coil region" evidence="2">
    <location>
        <begin position="211"/>
        <end position="238"/>
    </location>
</feature>
<dbReference type="PROSITE" id="PS50048">
    <property type="entry name" value="ZN2_CY6_FUNGAL_2"/>
    <property type="match status" value="1"/>
</dbReference>
<dbReference type="InterPro" id="IPR036864">
    <property type="entry name" value="Zn2-C6_fun-type_DNA-bd_sf"/>
</dbReference>
<evidence type="ECO:0000313" key="5">
    <source>
        <dbReference type="EMBL" id="CCD51715.1"/>
    </source>
</evidence>
<reference evidence="6" key="1">
    <citation type="journal article" date="2011" name="PLoS Genet.">
        <title>Genomic analysis of the necrotrophic fungal pathogens Sclerotinia sclerotiorum and Botrytis cinerea.</title>
        <authorList>
            <person name="Amselem J."/>
            <person name="Cuomo C.A."/>
            <person name="van Kan J.A."/>
            <person name="Viaud M."/>
            <person name="Benito E.P."/>
            <person name="Couloux A."/>
            <person name="Coutinho P.M."/>
            <person name="de Vries R.P."/>
            <person name="Dyer P.S."/>
            <person name="Fillinger S."/>
            <person name="Fournier E."/>
            <person name="Gout L."/>
            <person name="Hahn M."/>
            <person name="Kohn L."/>
            <person name="Lapalu N."/>
            <person name="Plummer K.M."/>
            <person name="Pradier J.M."/>
            <person name="Quevillon E."/>
            <person name="Sharon A."/>
            <person name="Simon A."/>
            <person name="ten Have A."/>
            <person name="Tudzynski B."/>
            <person name="Tudzynski P."/>
            <person name="Wincker P."/>
            <person name="Andrew M."/>
            <person name="Anthouard V."/>
            <person name="Beever R.E."/>
            <person name="Beffa R."/>
            <person name="Benoit I."/>
            <person name="Bouzid O."/>
            <person name="Brault B."/>
            <person name="Chen Z."/>
            <person name="Choquer M."/>
            <person name="Collemare J."/>
            <person name="Cotton P."/>
            <person name="Danchin E.G."/>
            <person name="Da Silva C."/>
            <person name="Gautier A."/>
            <person name="Giraud C."/>
            <person name="Giraud T."/>
            <person name="Gonzalez C."/>
            <person name="Grossetete S."/>
            <person name="Guldener U."/>
            <person name="Henrissat B."/>
            <person name="Howlett B.J."/>
            <person name="Kodira C."/>
            <person name="Kretschmer M."/>
            <person name="Lappartient A."/>
            <person name="Leroch M."/>
            <person name="Levis C."/>
            <person name="Mauceli E."/>
            <person name="Neuveglise C."/>
            <person name="Oeser B."/>
            <person name="Pearson M."/>
            <person name="Poulain J."/>
            <person name="Poussereau N."/>
            <person name="Quesneville H."/>
            <person name="Rascle C."/>
            <person name="Schumacher J."/>
            <person name="Segurens B."/>
            <person name="Sexton A."/>
            <person name="Silva E."/>
            <person name="Sirven C."/>
            <person name="Soanes D.M."/>
            <person name="Talbot N.J."/>
            <person name="Templeton M."/>
            <person name="Yandava C."/>
            <person name="Yarden O."/>
            <person name="Zeng Q."/>
            <person name="Rollins J.A."/>
            <person name="Lebrun M.H."/>
            <person name="Dickman M."/>
        </authorList>
    </citation>
    <scope>NUCLEOTIDE SEQUENCE [LARGE SCALE GENOMIC DNA]</scope>
    <source>
        <strain evidence="6">T4</strain>
    </source>
</reference>
<name>G2YJ28_BOTF4</name>
<proteinExistence type="predicted"/>
<keyword evidence="1" id="KW-0539">Nucleus</keyword>
<organism evidence="5 6">
    <name type="scientific">Botryotinia fuckeliana (strain T4)</name>
    <name type="common">Noble rot fungus</name>
    <name type="synonym">Botrytis cinerea</name>
    <dbReference type="NCBI Taxonomy" id="999810"/>
    <lineage>
        <taxon>Eukaryota</taxon>
        <taxon>Fungi</taxon>
        <taxon>Dikarya</taxon>
        <taxon>Ascomycota</taxon>
        <taxon>Pezizomycotina</taxon>
        <taxon>Leotiomycetes</taxon>
        <taxon>Helotiales</taxon>
        <taxon>Sclerotiniaceae</taxon>
        <taxon>Botrytis</taxon>
    </lineage>
</organism>
<dbReference type="STRING" id="999810.G2YJ28"/>
<evidence type="ECO:0000313" key="6">
    <source>
        <dbReference type="Proteomes" id="UP000008177"/>
    </source>
</evidence>
<feature type="compositionally biased region" description="Basic residues" evidence="3">
    <location>
        <begin position="49"/>
        <end position="58"/>
    </location>
</feature>
<dbReference type="Proteomes" id="UP000008177">
    <property type="component" value="Unplaced contigs"/>
</dbReference>
<protein>
    <submittedName>
        <fullName evidence="5">Similar to transcription factor Cys6</fullName>
    </submittedName>
</protein>
<feature type="domain" description="Zn(2)-C6 fungal-type" evidence="4">
    <location>
        <begin position="11"/>
        <end position="43"/>
    </location>
</feature>